<dbReference type="AlphaFoldDB" id="A0AAQ3PPX9"/>
<keyword evidence="9" id="KW-1185">Reference proteome</keyword>
<sequence>MPPTMLAPVPTRPRSNLFRRRRGAAPLVLDQTAAAAAKRPAESSTSASSCVYSEVISAASSSLAAHHPHPEKRHRLQDADHETARPAGSECSEVIGGARARRAEFEASESSCLGSVLESDLACPERLADDAEATEYCSACDGLTPRELEEDEVLSDPCRCPLYSLTPLISSPLTDDDGGYATPSTTFSLFLDFAKQFVPCVHPEARAAADAAFDLLSGRRFEDLDDEESYVRFRRRERREAVARDYIEVYSSLPGEHGTLVVEQRVVMVNWIIEHSQLAKLQPVTMFMGIGLMDRFLTQGYMKGLRNLQLLGIACITLATRIEENQPNNRLRLEVLTRVLQRFFTVGINTYIRSEVVAMEWLVQEVLKFNCFVTTTHHFLWFYLKAAKADDRVANLAQSLASLSLLNHTQLSFWPSSVAAAVVALACLATDKASSLHLVMEVDWTCLTSRFLVPYMQTHMRTEDDDLPECLMSLEWLLKYASSSSS</sequence>
<protein>
    <recommendedName>
        <fullName evidence="10">Cyclin N-terminal domain-containing protein</fullName>
    </recommendedName>
</protein>
<evidence type="ECO:0000256" key="3">
    <source>
        <dbReference type="ARBA" id="ARBA00023306"/>
    </source>
</evidence>
<keyword evidence="1" id="KW-0132">Cell division</keyword>
<feature type="domain" description="Cyclin-like" evidence="6">
    <location>
        <begin position="378"/>
        <end position="468"/>
    </location>
</feature>
<reference evidence="8 9" key="1">
    <citation type="submission" date="2024-02" db="EMBL/GenBank/DDBJ databases">
        <title>High-quality chromosome-scale genome assembly of Pensacola bahiagrass (Paspalum notatum Flugge var. saurae).</title>
        <authorList>
            <person name="Vega J.M."/>
            <person name="Podio M."/>
            <person name="Orjuela J."/>
            <person name="Siena L.A."/>
            <person name="Pessino S.C."/>
            <person name="Combes M.C."/>
            <person name="Mariac C."/>
            <person name="Albertini E."/>
            <person name="Pupilli F."/>
            <person name="Ortiz J.P.A."/>
            <person name="Leblanc O."/>
        </authorList>
    </citation>
    <scope>NUCLEOTIDE SEQUENCE [LARGE SCALE GENOMIC DNA]</scope>
    <source>
        <strain evidence="8">R1</strain>
        <tissue evidence="8">Leaf</tissue>
    </source>
</reference>
<organism evidence="8 9">
    <name type="scientific">Paspalum notatum var. saurae</name>
    <dbReference type="NCBI Taxonomy" id="547442"/>
    <lineage>
        <taxon>Eukaryota</taxon>
        <taxon>Viridiplantae</taxon>
        <taxon>Streptophyta</taxon>
        <taxon>Embryophyta</taxon>
        <taxon>Tracheophyta</taxon>
        <taxon>Spermatophyta</taxon>
        <taxon>Magnoliopsida</taxon>
        <taxon>Liliopsida</taxon>
        <taxon>Poales</taxon>
        <taxon>Poaceae</taxon>
        <taxon>PACMAD clade</taxon>
        <taxon>Panicoideae</taxon>
        <taxon>Andropogonodae</taxon>
        <taxon>Paspaleae</taxon>
        <taxon>Paspalinae</taxon>
        <taxon>Paspalum</taxon>
    </lineage>
</organism>
<dbReference type="SMART" id="SM01332">
    <property type="entry name" value="Cyclin_C"/>
    <property type="match status" value="1"/>
</dbReference>
<keyword evidence="3" id="KW-0131">Cell cycle</keyword>
<dbReference type="PROSITE" id="PS00292">
    <property type="entry name" value="CYCLINS"/>
    <property type="match status" value="1"/>
</dbReference>
<dbReference type="Proteomes" id="UP001341281">
    <property type="component" value="Chromosome 02"/>
</dbReference>
<evidence type="ECO:0000313" key="8">
    <source>
        <dbReference type="EMBL" id="WVZ56082.1"/>
    </source>
</evidence>
<dbReference type="InterPro" id="IPR039361">
    <property type="entry name" value="Cyclin"/>
</dbReference>
<dbReference type="InterPro" id="IPR004367">
    <property type="entry name" value="Cyclin_C-dom"/>
</dbReference>
<dbReference type="EMBL" id="CP144746">
    <property type="protein sequence ID" value="WVZ56082.1"/>
    <property type="molecule type" value="Genomic_DNA"/>
</dbReference>
<feature type="domain" description="Cyclin C-terminal" evidence="7">
    <location>
        <begin position="374"/>
        <end position="486"/>
    </location>
</feature>
<feature type="region of interest" description="Disordered" evidence="5">
    <location>
        <begin position="62"/>
        <end position="89"/>
    </location>
</feature>
<dbReference type="SUPFAM" id="SSF47954">
    <property type="entry name" value="Cyclin-like"/>
    <property type="match status" value="2"/>
</dbReference>
<dbReference type="InterPro" id="IPR006671">
    <property type="entry name" value="Cyclin_N"/>
</dbReference>
<dbReference type="Pfam" id="PF00134">
    <property type="entry name" value="Cyclin_N"/>
    <property type="match status" value="1"/>
</dbReference>
<evidence type="ECO:0000256" key="5">
    <source>
        <dbReference type="SAM" id="MobiDB-lite"/>
    </source>
</evidence>
<feature type="region of interest" description="Disordered" evidence="5">
    <location>
        <begin position="1"/>
        <end position="23"/>
    </location>
</feature>
<dbReference type="PANTHER" id="PTHR10177">
    <property type="entry name" value="CYCLINS"/>
    <property type="match status" value="1"/>
</dbReference>
<gene>
    <name evidence="8" type="ORF">U9M48_006662</name>
</gene>
<evidence type="ECO:0008006" key="10">
    <source>
        <dbReference type="Google" id="ProtNLM"/>
    </source>
</evidence>
<evidence type="ECO:0000256" key="4">
    <source>
        <dbReference type="RuleBase" id="RU000383"/>
    </source>
</evidence>
<dbReference type="Pfam" id="PF02984">
    <property type="entry name" value="Cyclin_C"/>
    <property type="match status" value="1"/>
</dbReference>
<evidence type="ECO:0000256" key="2">
    <source>
        <dbReference type="ARBA" id="ARBA00023127"/>
    </source>
</evidence>
<name>A0AAQ3PPX9_PASNO</name>
<evidence type="ECO:0000259" key="7">
    <source>
        <dbReference type="SMART" id="SM01332"/>
    </source>
</evidence>
<dbReference type="GO" id="GO:0051301">
    <property type="term" value="P:cell division"/>
    <property type="evidence" value="ECO:0007669"/>
    <property type="project" value="UniProtKB-KW"/>
</dbReference>
<dbReference type="SMART" id="SM00385">
    <property type="entry name" value="CYCLIN"/>
    <property type="match status" value="2"/>
</dbReference>
<comment type="similarity">
    <text evidence="4">Belongs to the cyclin family.</text>
</comment>
<dbReference type="InterPro" id="IPR048258">
    <property type="entry name" value="Cyclins_cyclin-box"/>
</dbReference>
<dbReference type="InterPro" id="IPR036915">
    <property type="entry name" value="Cyclin-like_sf"/>
</dbReference>
<evidence type="ECO:0000313" key="9">
    <source>
        <dbReference type="Proteomes" id="UP001341281"/>
    </source>
</evidence>
<feature type="domain" description="Cyclin-like" evidence="6">
    <location>
        <begin position="270"/>
        <end position="365"/>
    </location>
</feature>
<dbReference type="Gene3D" id="1.10.472.10">
    <property type="entry name" value="Cyclin-like"/>
    <property type="match status" value="2"/>
</dbReference>
<evidence type="ECO:0000259" key="6">
    <source>
        <dbReference type="SMART" id="SM00385"/>
    </source>
</evidence>
<accession>A0AAQ3PPX9</accession>
<proteinExistence type="inferred from homology"/>
<evidence type="ECO:0000256" key="1">
    <source>
        <dbReference type="ARBA" id="ARBA00022618"/>
    </source>
</evidence>
<dbReference type="InterPro" id="IPR013763">
    <property type="entry name" value="Cyclin-like_dom"/>
</dbReference>
<feature type="compositionally biased region" description="Basic residues" evidence="5">
    <location>
        <begin position="66"/>
        <end position="75"/>
    </location>
</feature>
<keyword evidence="2 4" id="KW-0195">Cyclin</keyword>